<comment type="pathway">
    <text evidence="2 9">Amino-acid biosynthesis; L-tryptophan biosynthesis; L-tryptophan from chorismate: step 5/5.</text>
</comment>
<comment type="caution">
    <text evidence="11">The sequence shown here is derived from an EMBL/GenBank/DDBJ whole genome shotgun (WGS) entry which is preliminary data.</text>
</comment>
<dbReference type="Proteomes" id="UP001057868">
    <property type="component" value="Unassembled WGS sequence"/>
</dbReference>
<evidence type="ECO:0000256" key="7">
    <source>
        <dbReference type="ARBA" id="ARBA00023239"/>
    </source>
</evidence>
<keyword evidence="12" id="KW-1185">Reference proteome</keyword>
<feature type="active site" description="Proton acceptor" evidence="9">
    <location>
        <position position="47"/>
    </location>
</feature>
<evidence type="ECO:0000256" key="4">
    <source>
        <dbReference type="ARBA" id="ARBA00022605"/>
    </source>
</evidence>
<keyword evidence="5 9" id="KW-0822">Tryptophan biosynthesis</keyword>
<comment type="function">
    <text evidence="1 9">The alpha subunit is responsible for the aldol cleavage of indoleglycerol phosphate to indole and glyceraldehyde 3-phosphate.</text>
</comment>
<dbReference type="GO" id="GO:0004834">
    <property type="term" value="F:tryptophan synthase activity"/>
    <property type="evidence" value="ECO:0007669"/>
    <property type="project" value="UniProtKB-UniRule"/>
</dbReference>
<dbReference type="InterPro" id="IPR011060">
    <property type="entry name" value="RibuloseP-bd_barrel"/>
</dbReference>
<dbReference type="NCBIfam" id="TIGR00262">
    <property type="entry name" value="trpA"/>
    <property type="match status" value="1"/>
</dbReference>
<dbReference type="GO" id="GO:0005829">
    <property type="term" value="C:cytosol"/>
    <property type="evidence" value="ECO:0007669"/>
    <property type="project" value="TreeGrafter"/>
</dbReference>
<evidence type="ECO:0000313" key="11">
    <source>
        <dbReference type="EMBL" id="GKU25514.1"/>
    </source>
</evidence>
<comment type="catalytic activity">
    <reaction evidence="8 9">
        <text>(1S,2R)-1-C-(indol-3-yl)glycerol 3-phosphate + L-serine = D-glyceraldehyde 3-phosphate + L-tryptophan + H2O</text>
        <dbReference type="Rhea" id="RHEA:10532"/>
        <dbReference type="ChEBI" id="CHEBI:15377"/>
        <dbReference type="ChEBI" id="CHEBI:33384"/>
        <dbReference type="ChEBI" id="CHEBI:57912"/>
        <dbReference type="ChEBI" id="CHEBI:58866"/>
        <dbReference type="ChEBI" id="CHEBI:59776"/>
        <dbReference type="EC" id="4.2.1.20"/>
    </reaction>
</comment>
<evidence type="ECO:0000313" key="12">
    <source>
        <dbReference type="Proteomes" id="UP001057868"/>
    </source>
</evidence>
<sequence length="253" mass="27676">MIREAIDKLKEENKKAFVPYIMCGDKSIEYTKQTILKLAEIGATAIEIGVPFSDAVADGDRIQEAGNRAIANGVNLKIIFKMISEVREKSSVPLILMTYLNPIINYGIKEFFRDMEKVKANGLIVPDLPLEEFDFILPHIEGKNISLIPLCSITSGEDRIEKLSLAGNGFLYAVTVAGVTGARKSFNDDTMRFLKQAKGVSKLPVLAGFGISTPEQAKQISEICDGVVIGSKVMELVNSEDYESIEEIVAALG</sequence>
<dbReference type="CDD" id="cd04724">
    <property type="entry name" value="Tryptophan_synthase_alpha"/>
    <property type="match status" value="1"/>
</dbReference>
<dbReference type="PANTHER" id="PTHR43406:SF1">
    <property type="entry name" value="TRYPTOPHAN SYNTHASE ALPHA CHAIN, CHLOROPLASTIC"/>
    <property type="match status" value="1"/>
</dbReference>
<gene>
    <name evidence="9 11" type="primary">trpA</name>
    <name evidence="11" type="ORF">CFOLD11_23400</name>
</gene>
<dbReference type="Pfam" id="PF00290">
    <property type="entry name" value="Trp_syntA"/>
    <property type="match status" value="1"/>
</dbReference>
<proteinExistence type="inferred from homology"/>
<organism evidence="11 12">
    <name type="scientific">Clostridium folliculivorans</name>
    <dbReference type="NCBI Taxonomy" id="2886038"/>
    <lineage>
        <taxon>Bacteria</taxon>
        <taxon>Bacillati</taxon>
        <taxon>Bacillota</taxon>
        <taxon>Clostridia</taxon>
        <taxon>Eubacteriales</taxon>
        <taxon>Clostridiaceae</taxon>
        <taxon>Clostridium</taxon>
    </lineage>
</organism>
<keyword evidence="6 9" id="KW-0057">Aromatic amino acid biosynthesis</keyword>
<dbReference type="AlphaFoldDB" id="A0A9W6DAR8"/>
<reference evidence="11" key="1">
    <citation type="journal article" date="2023" name="Int. J. Syst. Evol. Microbiol.">
        <title>&lt;i&gt;Clostridium folliculivorans&lt;/i&gt; sp. nov., isolated from soil samples of an organic paddy in Japan.</title>
        <authorList>
            <person name="Tazawa J."/>
            <person name="Kobayashi H."/>
            <person name="Tanizawa Y."/>
            <person name="Uchino A."/>
            <person name="Tanaka F."/>
            <person name="Urashima Y."/>
            <person name="Miura S."/>
            <person name="Sakamoto M."/>
            <person name="Ohkuma M."/>
            <person name="Tohno M."/>
        </authorList>
    </citation>
    <scope>NUCLEOTIDE SEQUENCE</scope>
    <source>
        <strain evidence="11">D1-1</strain>
    </source>
</reference>
<keyword evidence="4 9" id="KW-0028">Amino-acid biosynthesis</keyword>
<dbReference type="EC" id="4.2.1.20" evidence="9"/>
<evidence type="ECO:0000256" key="5">
    <source>
        <dbReference type="ARBA" id="ARBA00022822"/>
    </source>
</evidence>
<evidence type="ECO:0000256" key="8">
    <source>
        <dbReference type="ARBA" id="ARBA00049047"/>
    </source>
</evidence>
<dbReference type="InterPro" id="IPR013785">
    <property type="entry name" value="Aldolase_TIM"/>
</dbReference>
<dbReference type="EMBL" id="BQXY01000003">
    <property type="protein sequence ID" value="GKU25514.1"/>
    <property type="molecule type" value="Genomic_DNA"/>
</dbReference>
<name>A0A9W6DAR8_9CLOT</name>
<evidence type="ECO:0000256" key="9">
    <source>
        <dbReference type="HAMAP-Rule" id="MF_00131"/>
    </source>
</evidence>
<dbReference type="SUPFAM" id="SSF51366">
    <property type="entry name" value="Ribulose-phoshate binding barrel"/>
    <property type="match status" value="1"/>
</dbReference>
<dbReference type="PANTHER" id="PTHR43406">
    <property type="entry name" value="TRYPTOPHAN SYNTHASE, ALPHA CHAIN"/>
    <property type="match status" value="1"/>
</dbReference>
<dbReference type="Gene3D" id="3.20.20.70">
    <property type="entry name" value="Aldolase class I"/>
    <property type="match status" value="1"/>
</dbReference>
<dbReference type="RefSeq" id="WP_261852469.1">
    <property type="nucleotide sequence ID" value="NZ_BQXY01000003.1"/>
</dbReference>
<protein>
    <recommendedName>
        <fullName evidence="9">Tryptophan synthase alpha chain</fullName>
        <ecNumber evidence="9">4.2.1.20</ecNumber>
    </recommendedName>
</protein>
<keyword evidence="7 9" id="KW-0456">Lyase</keyword>
<comment type="similarity">
    <text evidence="9 10">Belongs to the TrpA family.</text>
</comment>
<evidence type="ECO:0000256" key="3">
    <source>
        <dbReference type="ARBA" id="ARBA00011270"/>
    </source>
</evidence>
<dbReference type="InterPro" id="IPR018204">
    <property type="entry name" value="Trp_synthase_alpha_AS"/>
</dbReference>
<dbReference type="PROSITE" id="PS00167">
    <property type="entry name" value="TRP_SYNTHASE_ALPHA"/>
    <property type="match status" value="1"/>
</dbReference>
<evidence type="ECO:0000256" key="1">
    <source>
        <dbReference type="ARBA" id="ARBA00003365"/>
    </source>
</evidence>
<dbReference type="HAMAP" id="MF_00131">
    <property type="entry name" value="Trp_synth_alpha"/>
    <property type="match status" value="1"/>
</dbReference>
<evidence type="ECO:0000256" key="2">
    <source>
        <dbReference type="ARBA" id="ARBA00004733"/>
    </source>
</evidence>
<comment type="subunit">
    <text evidence="3 9">Tetramer of two alpha and two beta chains.</text>
</comment>
<dbReference type="InterPro" id="IPR002028">
    <property type="entry name" value="Trp_synthase_suA"/>
</dbReference>
<accession>A0A9W6DAR8</accession>
<dbReference type="FunFam" id="3.20.20.70:FF:000037">
    <property type="entry name" value="Tryptophan synthase alpha chain"/>
    <property type="match status" value="1"/>
</dbReference>
<evidence type="ECO:0000256" key="6">
    <source>
        <dbReference type="ARBA" id="ARBA00023141"/>
    </source>
</evidence>
<evidence type="ECO:0000256" key="10">
    <source>
        <dbReference type="RuleBase" id="RU003662"/>
    </source>
</evidence>
<feature type="active site" description="Proton acceptor" evidence="9">
    <location>
        <position position="58"/>
    </location>
</feature>